<dbReference type="EMBL" id="JABDTM020028914">
    <property type="protein sequence ID" value="KAH0808278.1"/>
    <property type="molecule type" value="Genomic_DNA"/>
</dbReference>
<name>A0A8J6H6M0_TENMO</name>
<reference evidence="2" key="2">
    <citation type="submission" date="2021-08" db="EMBL/GenBank/DDBJ databases">
        <authorList>
            <person name="Eriksson T."/>
        </authorList>
    </citation>
    <scope>NUCLEOTIDE SEQUENCE</scope>
    <source>
        <strain evidence="2">Stoneville</strain>
        <tissue evidence="2">Whole head</tissue>
    </source>
</reference>
<dbReference type="Proteomes" id="UP000719412">
    <property type="component" value="Unassembled WGS sequence"/>
</dbReference>
<evidence type="ECO:0000256" key="1">
    <source>
        <dbReference type="SAM" id="MobiDB-lite"/>
    </source>
</evidence>
<keyword evidence="4" id="KW-1185">Reference proteome</keyword>
<evidence type="ECO:0000313" key="3">
    <source>
        <dbReference type="EMBL" id="KAH0808278.1"/>
    </source>
</evidence>
<evidence type="ECO:0000313" key="2">
    <source>
        <dbReference type="EMBL" id="KAH0808277.1"/>
    </source>
</evidence>
<evidence type="ECO:0000313" key="4">
    <source>
        <dbReference type="Proteomes" id="UP000719412"/>
    </source>
</evidence>
<protein>
    <submittedName>
        <fullName evidence="2">Uncharacterized protein</fullName>
    </submittedName>
</protein>
<feature type="region of interest" description="Disordered" evidence="1">
    <location>
        <begin position="1"/>
        <end position="22"/>
    </location>
</feature>
<gene>
    <name evidence="3" type="ORF">GEV33_014513</name>
    <name evidence="2" type="ORF">GEV33_014514</name>
</gene>
<comment type="caution">
    <text evidence="2">The sequence shown here is derived from an EMBL/GenBank/DDBJ whole genome shotgun (WGS) entry which is preliminary data.</text>
</comment>
<sequence>MSASRDAKHKTLGDRPNTHEASLRQALTPRRLFIRCDPNQTNVRTMQQKLPSEARNWEFRMIANEESTTTRASGKRRPPGIWPRINNERADVLRILDSLPRSSVNSALKWRSTIHRAFSKAIAHKTNEGTGDTDAGRKHGPSSNFCTTGMANMIVRPSNELASAHMFWSLRPGFYRIQMPRHKISDAHEWINEIPTGPAKYLAKPLTRDKLTGKEGPVELDSNLDIQLTYNKIFLMAQLLSHLFCPIARTEPNI</sequence>
<reference evidence="2" key="1">
    <citation type="journal article" date="2020" name="J Insects Food Feed">
        <title>The yellow mealworm (Tenebrio molitor) genome: a resource for the emerging insects as food and feed industry.</title>
        <authorList>
            <person name="Eriksson T."/>
            <person name="Andere A."/>
            <person name="Kelstrup H."/>
            <person name="Emery V."/>
            <person name="Picard C."/>
        </authorList>
    </citation>
    <scope>NUCLEOTIDE SEQUENCE</scope>
    <source>
        <strain evidence="2">Stoneville</strain>
        <tissue evidence="2">Whole head</tissue>
    </source>
</reference>
<accession>A0A8J6H6M0</accession>
<dbReference type="AlphaFoldDB" id="A0A8J6H6M0"/>
<organism evidence="2 4">
    <name type="scientific">Tenebrio molitor</name>
    <name type="common">Yellow mealworm beetle</name>
    <dbReference type="NCBI Taxonomy" id="7067"/>
    <lineage>
        <taxon>Eukaryota</taxon>
        <taxon>Metazoa</taxon>
        <taxon>Ecdysozoa</taxon>
        <taxon>Arthropoda</taxon>
        <taxon>Hexapoda</taxon>
        <taxon>Insecta</taxon>
        <taxon>Pterygota</taxon>
        <taxon>Neoptera</taxon>
        <taxon>Endopterygota</taxon>
        <taxon>Coleoptera</taxon>
        <taxon>Polyphaga</taxon>
        <taxon>Cucujiformia</taxon>
        <taxon>Tenebrionidae</taxon>
        <taxon>Tenebrio</taxon>
    </lineage>
</organism>
<dbReference type="EMBL" id="JABDTM020028915">
    <property type="protein sequence ID" value="KAH0808277.1"/>
    <property type="molecule type" value="Genomic_DNA"/>
</dbReference>
<proteinExistence type="predicted"/>